<evidence type="ECO:0000313" key="2">
    <source>
        <dbReference type="EMBL" id="QNG46128.1"/>
    </source>
</evidence>
<dbReference type="AlphaFoldDB" id="A0A9X7U985"/>
<gene>
    <name evidence="2" type="ORF">H3V42_00110</name>
</gene>
<feature type="transmembrane region" description="Helical" evidence="1">
    <location>
        <begin position="6"/>
        <end position="28"/>
    </location>
</feature>
<reference evidence="2 3" key="1">
    <citation type="submission" date="2020-07" db="EMBL/GenBank/DDBJ databases">
        <title>Whole genome sequence of Sphingobium yanoikuyae A3.</title>
        <authorList>
            <person name="Han S.-S."/>
        </authorList>
    </citation>
    <scope>NUCLEOTIDE SEQUENCE [LARGE SCALE GENOMIC DNA]</scope>
    <source>
        <strain evidence="2 3">A3</strain>
    </source>
</reference>
<protein>
    <submittedName>
        <fullName evidence="2">Uncharacterized protein</fullName>
    </submittedName>
</protein>
<keyword evidence="1" id="KW-0812">Transmembrane</keyword>
<name>A0A9X7U985_SPHYA</name>
<accession>A0A9X7U985</accession>
<evidence type="ECO:0000256" key="1">
    <source>
        <dbReference type="SAM" id="Phobius"/>
    </source>
</evidence>
<sequence length="45" mass="4784">MGTFFILLACSAVAFTIGIGVGGLFTVLRIDRHNDEALKAESEAQ</sequence>
<dbReference type="Proteomes" id="UP000515377">
    <property type="component" value="Chromosome"/>
</dbReference>
<organism evidence="2 3">
    <name type="scientific">Sphingobium yanoikuyae</name>
    <name type="common">Sphingomonas yanoikuyae</name>
    <dbReference type="NCBI Taxonomy" id="13690"/>
    <lineage>
        <taxon>Bacteria</taxon>
        <taxon>Pseudomonadati</taxon>
        <taxon>Pseudomonadota</taxon>
        <taxon>Alphaproteobacteria</taxon>
        <taxon>Sphingomonadales</taxon>
        <taxon>Sphingomonadaceae</taxon>
        <taxon>Sphingobium</taxon>
    </lineage>
</organism>
<proteinExistence type="predicted"/>
<dbReference type="EMBL" id="CP060122">
    <property type="protein sequence ID" value="QNG46128.1"/>
    <property type="molecule type" value="Genomic_DNA"/>
</dbReference>
<evidence type="ECO:0000313" key="3">
    <source>
        <dbReference type="Proteomes" id="UP000515377"/>
    </source>
</evidence>
<keyword evidence="1" id="KW-0472">Membrane</keyword>
<keyword evidence="1" id="KW-1133">Transmembrane helix</keyword>